<reference evidence="1" key="3">
    <citation type="submission" date="2022-09" db="EMBL/GenBank/DDBJ databases">
        <title>Genome-inferred correspondence between phylogeny and metabolic traits in the wild Drosophila gut microbiome.</title>
        <authorList>
            <person name="Bueno E."/>
            <person name="Blow F."/>
            <person name="Douglas A.E."/>
        </authorList>
    </citation>
    <scope>NUCLEOTIDE SEQUENCE</scope>
    <source>
        <strain evidence="1">Dm-2019-70</strain>
    </source>
</reference>
<reference evidence="2 3" key="1">
    <citation type="submission" date="2017-09" db="EMBL/GenBank/DDBJ databases">
        <title>Genome sequence of Lactobacillus brevis D7.</title>
        <authorList>
            <person name="Kwon M.-S."/>
            <person name="Lim S.K."/>
            <person name="Choi H.-J."/>
        </authorList>
    </citation>
    <scope>NUCLEOTIDE SEQUENCE [LARGE SCALE GENOMIC DNA]</scope>
    <source>
        <strain evidence="2 3">D7</strain>
    </source>
</reference>
<sequence length="83" mass="9279">MGKEANELAKSVVSAVLSELRRYKKKDPNKAFMLLDLAGNMVTEIRSCGPLIACELLKNDGVEYVKLYSPSTVTFEIREVKNN</sequence>
<name>A0A1X0XMN3_LEVBR</name>
<proteinExistence type="predicted"/>
<organism evidence="1 4">
    <name type="scientific">Levilactobacillus brevis</name>
    <name type="common">Lactobacillus brevis</name>
    <dbReference type="NCBI Taxonomy" id="1580"/>
    <lineage>
        <taxon>Bacteria</taxon>
        <taxon>Bacillati</taxon>
        <taxon>Bacillota</taxon>
        <taxon>Bacilli</taxon>
        <taxon>Lactobacillales</taxon>
        <taxon>Lactobacillaceae</taxon>
        <taxon>Levilactobacillus</taxon>
    </lineage>
</organism>
<dbReference type="AlphaFoldDB" id="A0A1X0XMN3"/>
<accession>A0A1X0XMN3</accession>
<dbReference type="EMBL" id="JAERKF010000017">
    <property type="protein sequence ID" value="MBS1011542.1"/>
    <property type="molecule type" value="Genomic_DNA"/>
</dbReference>
<reference evidence="1" key="2">
    <citation type="submission" date="2020-12" db="EMBL/GenBank/DDBJ databases">
        <authorList>
            <person name="Mcmullen J.G."/>
        </authorList>
    </citation>
    <scope>NUCLEOTIDE SEQUENCE</scope>
    <source>
        <strain evidence="1">Dm-2019-70</strain>
    </source>
</reference>
<dbReference type="GeneID" id="56993280"/>
<protein>
    <submittedName>
        <fullName evidence="1">Uncharacterized protein</fullName>
    </submittedName>
</protein>
<dbReference type="Proteomes" id="UP000676478">
    <property type="component" value="Unassembled WGS sequence"/>
</dbReference>
<evidence type="ECO:0000313" key="3">
    <source>
        <dbReference type="Proteomes" id="UP000217918"/>
    </source>
</evidence>
<comment type="caution">
    <text evidence="1">The sequence shown here is derived from an EMBL/GenBank/DDBJ whole genome shotgun (WGS) entry which is preliminary data.</text>
</comment>
<dbReference type="Proteomes" id="UP000217918">
    <property type="component" value="Unassembled WGS sequence"/>
</dbReference>
<evidence type="ECO:0000313" key="1">
    <source>
        <dbReference type="EMBL" id="MBS1011542.1"/>
    </source>
</evidence>
<dbReference type="EMBL" id="NVYO01000001">
    <property type="protein sequence ID" value="PBQ24067.1"/>
    <property type="molecule type" value="Genomic_DNA"/>
</dbReference>
<dbReference type="RefSeq" id="WP_021742209.1">
    <property type="nucleotide sequence ID" value="NZ_BJLW01000057.1"/>
</dbReference>
<evidence type="ECO:0000313" key="2">
    <source>
        <dbReference type="EMBL" id="PBQ24067.1"/>
    </source>
</evidence>
<evidence type="ECO:0000313" key="4">
    <source>
        <dbReference type="Proteomes" id="UP000676478"/>
    </source>
</evidence>
<gene>
    <name evidence="2" type="ORF">CNR29_08555</name>
    <name evidence="1" type="ORF">JK167_11990</name>
</gene>